<protein>
    <recommendedName>
        <fullName evidence="1">site-specific DNA-methyltransferase (adenine-specific)</fullName>
        <ecNumber evidence="1">2.1.1.72</ecNumber>
    </recommendedName>
</protein>
<reference evidence="6 7" key="1">
    <citation type="submission" date="2016-05" db="EMBL/GenBank/DDBJ databases">
        <authorList>
            <person name="Johnson T.J."/>
            <person name="Youmans B.P."/>
            <person name="Case K.A."/>
        </authorList>
    </citation>
    <scope>NUCLEOTIDE SEQUENCE [LARGE SCALE GENOMIC DNA]</scope>
    <source>
        <strain evidence="6 7">UMNLC6</strain>
    </source>
</reference>
<dbReference type="EMBL" id="LYQW01000027">
    <property type="protein sequence ID" value="OXC22544.1"/>
    <property type="molecule type" value="Genomic_DNA"/>
</dbReference>
<evidence type="ECO:0000256" key="4">
    <source>
        <dbReference type="ARBA" id="ARBA00022691"/>
    </source>
</evidence>
<dbReference type="GO" id="GO:0009007">
    <property type="term" value="F:site-specific DNA-methyltransferase (adenine-specific) activity"/>
    <property type="evidence" value="ECO:0007669"/>
    <property type="project" value="UniProtKB-EC"/>
</dbReference>
<evidence type="ECO:0000256" key="3">
    <source>
        <dbReference type="ARBA" id="ARBA00022679"/>
    </source>
</evidence>
<comment type="catalytic activity">
    <reaction evidence="5">
        <text>a 2'-deoxyadenosine in DNA + S-adenosyl-L-methionine = an N(6)-methyl-2'-deoxyadenosine in DNA + S-adenosyl-L-homocysteine + H(+)</text>
        <dbReference type="Rhea" id="RHEA:15197"/>
        <dbReference type="Rhea" id="RHEA-COMP:12418"/>
        <dbReference type="Rhea" id="RHEA-COMP:12419"/>
        <dbReference type="ChEBI" id="CHEBI:15378"/>
        <dbReference type="ChEBI" id="CHEBI:57856"/>
        <dbReference type="ChEBI" id="CHEBI:59789"/>
        <dbReference type="ChEBI" id="CHEBI:90615"/>
        <dbReference type="ChEBI" id="CHEBI:90616"/>
        <dbReference type="EC" id="2.1.1.72"/>
    </reaction>
</comment>
<proteinExistence type="predicted"/>
<evidence type="ECO:0000313" key="7">
    <source>
        <dbReference type="Proteomes" id="UP000198437"/>
    </source>
</evidence>
<dbReference type="PROSITE" id="PS00092">
    <property type="entry name" value="N6_MTASE"/>
    <property type="match status" value="1"/>
</dbReference>
<evidence type="ECO:0000256" key="5">
    <source>
        <dbReference type="ARBA" id="ARBA00047942"/>
    </source>
</evidence>
<gene>
    <name evidence="6" type="ORF">AYP82_09135</name>
</gene>
<dbReference type="Gene3D" id="3.40.50.150">
    <property type="entry name" value="Vaccinia Virus protein VP39"/>
    <property type="match status" value="2"/>
</dbReference>
<keyword evidence="2 6" id="KW-0489">Methyltransferase</keyword>
<accession>A0A854PQ30</accession>
<keyword evidence="3 6" id="KW-0808">Transferase</keyword>
<dbReference type="InterPro" id="IPR002052">
    <property type="entry name" value="DNA_methylase_N6_adenine_CS"/>
</dbReference>
<dbReference type="GO" id="GO:0032259">
    <property type="term" value="P:methylation"/>
    <property type="evidence" value="ECO:0007669"/>
    <property type="project" value="UniProtKB-KW"/>
</dbReference>
<dbReference type="GO" id="GO:0003676">
    <property type="term" value="F:nucleic acid binding"/>
    <property type="evidence" value="ECO:0007669"/>
    <property type="project" value="InterPro"/>
</dbReference>
<dbReference type="Proteomes" id="UP000198437">
    <property type="component" value="Unassembled WGS sequence"/>
</dbReference>
<evidence type="ECO:0000256" key="1">
    <source>
        <dbReference type="ARBA" id="ARBA00011900"/>
    </source>
</evidence>
<dbReference type="PRINTS" id="PR00505">
    <property type="entry name" value="D12N6MTFRASE"/>
</dbReference>
<sequence>MAGSVKQALTLKSKREYPKVNYIGNKEKLSSWIVDNMPSNTQSVLDLFSGGASVSYELKKRGFQVLANDSLFASYSIAKALIENDRVILDDNTIDKALTVSLEEKDIKRVSWLANKLYFSNEIEELAKLVKYSDVLEGYQKYLFIALLRRAMIRKLPYSRMNLTWENIKKLRDEDYSYKKYKRRRAYHNQPFSKHMKAELHSYNAAVFCNDQDNKVYQKDAVKMIEDIDHVDVIYMDPPYPGTMNNYEGFYGSFDKIFKKDIKFENLTNSKNFVAKLEEMVSLAATKADYLLLSINSRIKPSYEEVINMCEFYGNVELKKKKHNYQVSGKENKNKNMELLIEVKFYK</sequence>
<dbReference type="GO" id="GO:0009307">
    <property type="term" value="P:DNA restriction-modification system"/>
    <property type="evidence" value="ECO:0007669"/>
    <property type="project" value="InterPro"/>
</dbReference>
<organism evidence="6 7">
    <name type="scientific">Lactobacillus crispatus</name>
    <dbReference type="NCBI Taxonomy" id="47770"/>
    <lineage>
        <taxon>Bacteria</taxon>
        <taxon>Bacillati</taxon>
        <taxon>Bacillota</taxon>
        <taxon>Bacilli</taxon>
        <taxon>Lactobacillales</taxon>
        <taxon>Lactobacillaceae</taxon>
        <taxon>Lactobacillus</taxon>
    </lineage>
</organism>
<keyword evidence="4" id="KW-0949">S-adenosyl-L-methionine</keyword>
<dbReference type="EC" id="2.1.1.72" evidence="1"/>
<comment type="caution">
    <text evidence="6">The sequence shown here is derived from an EMBL/GenBank/DDBJ whole genome shotgun (WGS) entry which is preliminary data.</text>
</comment>
<name>A0A854PQ30_9LACO</name>
<dbReference type="InterPro" id="IPR029063">
    <property type="entry name" value="SAM-dependent_MTases_sf"/>
</dbReference>
<dbReference type="Pfam" id="PF02086">
    <property type="entry name" value="MethyltransfD12"/>
    <property type="match status" value="1"/>
</dbReference>
<evidence type="ECO:0000256" key="2">
    <source>
        <dbReference type="ARBA" id="ARBA00022603"/>
    </source>
</evidence>
<dbReference type="AlphaFoldDB" id="A0A854PQ30"/>
<dbReference type="InterPro" id="IPR012327">
    <property type="entry name" value="MeTrfase_D12"/>
</dbReference>
<dbReference type="SUPFAM" id="SSF53335">
    <property type="entry name" value="S-adenosyl-L-methionine-dependent methyltransferases"/>
    <property type="match status" value="1"/>
</dbReference>
<evidence type="ECO:0000313" key="6">
    <source>
        <dbReference type="EMBL" id="OXC22544.1"/>
    </source>
</evidence>